<dbReference type="AlphaFoldDB" id="A0A7L9U6P2"/>
<evidence type="ECO:0000259" key="1">
    <source>
        <dbReference type="SMART" id="SM00507"/>
    </source>
</evidence>
<name>A0A7L9U6P2_9BURK</name>
<dbReference type="CDD" id="cd00085">
    <property type="entry name" value="HNHc"/>
    <property type="match status" value="1"/>
</dbReference>
<feature type="domain" description="HNH nuclease" evidence="1">
    <location>
        <begin position="151"/>
        <end position="201"/>
    </location>
</feature>
<dbReference type="Gene3D" id="1.10.30.50">
    <property type="match status" value="1"/>
</dbReference>
<keyword evidence="3" id="KW-1185">Reference proteome</keyword>
<keyword evidence="2" id="KW-0255">Endonuclease</keyword>
<dbReference type="GO" id="GO:0004519">
    <property type="term" value="F:endonuclease activity"/>
    <property type="evidence" value="ECO:0007669"/>
    <property type="project" value="UniProtKB-KW"/>
</dbReference>
<dbReference type="Proteomes" id="UP000593875">
    <property type="component" value="Chromosome"/>
</dbReference>
<organism evidence="2 3">
    <name type="scientific">Massilia litorea</name>
    <dbReference type="NCBI Taxonomy" id="2769491"/>
    <lineage>
        <taxon>Bacteria</taxon>
        <taxon>Pseudomonadati</taxon>
        <taxon>Pseudomonadota</taxon>
        <taxon>Betaproteobacteria</taxon>
        <taxon>Burkholderiales</taxon>
        <taxon>Oxalobacteraceae</taxon>
        <taxon>Telluria group</taxon>
        <taxon>Massilia</taxon>
    </lineage>
</organism>
<dbReference type="KEGG" id="mlir:LPB04_23115"/>
<proteinExistence type="predicted"/>
<dbReference type="Pfam" id="PF01844">
    <property type="entry name" value="HNH"/>
    <property type="match status" value="1"/>
</dbReference>
<dbReference type="EMBL" id="CP062941">
    <property type="protein sequence ID" value="QOL49726.1"/>
    <property type="molecule type" value="Genomic_DNA"/>
</dbReference>
<keyword evidence="2" id="KW-0540">Nuclease</keyword>
<dbReference type="GO" id="GO:0008270">
    <property type="term" value="F:zinc ion binding"/>
    <property type="evidence" value="ECO:0007669"/>
    <property type="project" value="InterPro"/>
</dbReference>
<protein>
    <submittedName>
        <fullName evidence="2">HNH endonuclease</fullName>
    </submittedName>
</protein>
<sequence length="219" mass="25594">MWKGHRKCKACANAYRRHRYATNERERAVRKAWQKAHPEKVKEYQKKVGPMSEASLSRPCKVCGSTEFYVRPDGRHRECNVCRKAKRAERYAADPDAAKRAVKEWQKANPEKVAQFWRRWLEANRDVVRVRNRNRNARKRANGGRLSPDIISSLYSSQRGMCVCCHQPLGDDYHLDHIIPLCQGGTNTDDNVQLLRAQCNREKSRLDPITFMQRRGFLL</sequence>
<dbReference type="InterPro" id="IPR003615">
    <property type="entry name" value="HNH_nuc"/>
</dbReference>
<accession>A0A7L9U6P2</accession>
<evidence type="ECO:0000313" key="3">
    <source>
        <dbReference type="Proteomes" id="UP000593875"/>
    </source>
</evidence>
<reference evidence="2 3" key="1">
    <citation type="submission" date="2020-10" db="EMBL/GenBank/DDBJ databases">
        <title>Genome sequencing of Massilia sp. LPB0304.</title>
        <authorList>
            <person name="Kim J."/>
        </authorList>
    </citation>
    <scope>NUCLEOTIDE SEQUENCE [LARGE SCALE GENOMIC DNA]</scope>
    <source>
        <strain evidence="2 3">LPB0304</strain>
    </source>
</reference>
<dbReference type="RefSeq" id="WP_193686760.1">
    <property type="nucleotide sequence ID" value="NZ_CP062941.1"/>
</dbReference>
<dbReference type="GO" id="GO:0003676">
    <property type="term" value="F:nucleic acid binding"/>
    <property type="evidence" value="ECO:0007669"/>
    <property type="project" value="InterPro"/>
</dbReference>
<dbReference type="InterPro" id="IPR002711">
    <property type="entry name" value="HNH"/>
</dbReference>
<keyword evidence="2" id="KW-0378">Hydrolase</keyword>
<dbReference type="SMART" id="SM00507">
    <property type="entry name" value="HNHc"/>
    <property type="match status" value="1"/>
</dbReference>
<gene>
    <name evidence="2" type="ORF">LPB04_23115</name>
</gene>
<evidence type="ECO:0000313" key="2">
    <source>
        <dbReference type="EMBL" id="QOL49726.1"/>
    </source>
</evidence>